<proteinExistence type="predicted"/>
<sequence length="1164" mass="129244">MGTPLLWQLYERTSTHPRRSEVMEAKLHRNNQDTSHRCANIQLTTRQHGLADGVSYAVAVIANTLRQHEGKVVPTDRKLTFSSMGQFISIRPTWNFYEPAFLELLTSSEAIKLLSAGRPLASHQGEPGSIPCRISARGNRLPDDAVDERVFSGISRFPRPFIPRRCSILIITLIGSQDLAVKSCPYLFTLFQCSAVVIFPLLYSCGSVLSLYHNKESVSLTELQAFILDSTAIVLPVSRLTKSTNSKPRNTAQAAQGRVIGGRNGKESAMAFVGDSSQHSPGVVSGNHGKPKSGWSDRDSNPGPPCTTTALSLSRVARISTAFKAIYTRDLAHFSRLGFRDAEISVQRLFRSYSSGAAEREPCDIVIRKPDQGERRPLKPDMSRKGEEPSNLGSWMKVCSESHACALYTLFGVLRGLLKTTFEKHPCPYLHVSTSAMNAKRPAKLVIAERKYRLVLRFDSKRLKKPGIELTVVLSHIKRAGEVHGEADLCLRLSVDVGDAADTERGLTEVAHVAEATVEGSGQLGGQHVVEGKGMGPGPQLLPPACRHITQYLTLLQASHPRPAAAHEPFINYMPHCYRRPQVTCKPSVTYRIAYNPLHTCPLYLQPCGHTHHTSRKYLATSPARPTHTNIPPTLLQASHPRPAAAHEPFSNYMPHCYRRPQVTCKPSVTYRIAYNPLHTCPLYLQPCGHTHHTSRKYLATSPARPTHTNIPPTLLQASHPRPAAAHEPFSNYMPHCYRRPQVTCKPSVTYRIAYNPLHTCPLYLQPCGHTHHTSRLIKQDIPRHISPQQHVDDVEAISIRIPQAEGPVTISAVHMKPVALIAQFVTQPQSLVGHRRSNTSAAPETLPPSPSTTFRRQSAQSLARIEEGLSPALWLGEPGADGMVTTHTHGKWPATRRGGGGGAESRVLRAARVPRWSVPRRRPACELSNTRQPRVWVTARQPGAGPTPPPPDKVALKTPVYLQLCSAFEAERRGSVKGETDELIFLLDWPIRTRLLRYCTSVIHEEKRKTRNILDYAITKVSVEQLQNERAGRSPRKPVDQRHSLAQFPHAKIRREPAGIEPGSPCWECSFCRGQPVSSCYIAIVEALLKFYFEDTSPPHENKTETSLENYIKGTIRHIRAHSVKTELLILFPSLLHFGAAPYSSRFTLTGSQDPDVKSRPSI</sequence>
<organism evidence="2 3">
    <name type="scientific">Dryococelus australis</name>
    <dbReference type="NCBI Taxonomy" id="614101"/>
    <lineage>
        <taxon>Eukaryota</taxon>
        <taxon>Metazoa</taxon>
        <taxon>Ecdysozoa</taxon>
        <taxon>Arthropoda</taxon>
        <taxon>Hexapoda</taxon>
        <taxon>Insecta</taxon>
        <taxon>Pterygota</taxon>
        <taxon>Neoptera</taxon>
        <taxon>Polyneoptera</taxon>
        <taxon>Phasmatodea</taxon>
        <taxon>Verophasmatodea</taxon>
        <taxon>Anareolatae</taxon>
        <taxon>Phasmatidae</taxon>
        <taxon>Eurycanthinae</taxon>
        <taxon>Dryococelus</taxon>
    </lineage>
</organism>
<comment type="caution">
    <text evidence="2">The sequence shown here is derived from an EMBL/GenBank/DDBJ whole genome shotgun (WGS) entry which is preliminary data.</text>
</comment>
<evidence type="ECO:0000313" key="2">
    <source>
        <dbReference type="EMBL" id="KAJ8898465.1"/>
    </source>
</evidence>
<reference evidence="2 3" key="1">
    <citation type="submission" date="2023-02" db="EMBL/GenBank/DDBJ databases">
        <title>LHISI_Scaffold_Assembly.</title>
        <authorList>
            <person name="Stuart O.P."/>
            <person name="Cleave R."/>
            <person name="Magrath M.J.L."/>
            <person name="Mikheyev A.S."/>
        </authorList>
    </citation>
    <scope>NUCLEOTIDE SEQUENCE [LARGE SCALE GENOMIC DNA]</scope>
    <source>
        <strain evidence="2">Daus_M_001</strain>
        <tissue evidence="2">Leg muscle</tissue>
    </source>
</reference>
<gene>
    <name evidence="2" type="ORF">PR048_003825</name>
</gene>
<accession>A0ABQ9IQA7</accession>
<evidence type="ECO:0000256" key="1">
    <source>
        <dbReference type="SAM" id="MobiDB-lite"/>
    </source>
</evidence>
<name>A0ABQ9IQA7_9NEOP</name>
<feature type="region of interest" description="Disordered" evidence="1">
    <location>
        <begin position="833"/>
        <end position="860"/>
    </location>
</feature>
<dbReference type="Proteomes" id="UP001159363">
    <property type="component" value="Chromosome 1"/>
</dbReference>
<protein>
    <submittedName>
        <fullName evidence="2">Uncharacterized protein</fullName>
    </submittedName>
</protein>
<dbReference type="EMBL" id="JARBHB010000001">
    <property type="protein sequence ID" value="KAJ8898465.1"/>
    <property type="molecule type" value="Genomic_DNA"/>
</dbReference>
<feature type="region of interest" description="Disordered" evidence="1">
    <location>
        <begin position="275"/>
        <end position="307"/>
    </location>
</feature>
<evidence type="ECO:0000313" key="3">
    <source>
        <dbReference type="Proteomes" id="UP001159363"/>
    </source>
</evidence>
<keyword evidence="3" id="KW-1185">Reference proteome</keyword>